<dbReference type="Proteomes" id="UP001431532">
    <property type="component" value="Unassembled WGS sequence"/>
</dbReference>
<dbReference type="PANTHER" id="PTHR37023:SF1">
    <property type="entry name" value="ISSOD25 TRANSPOSASE TNPA_ISSOD25"/>
    <property type="match status" value="1"/>
</dbReference>
<accession>A0AAW6U9T8</accession>
<dbReference type="GO" id="GO:0006313">
    <property type="term" value="P:DNA transposition"/>
    <property type="evidence" value="ECO:0007669"/>
    <property type="project" value="InterPro"/>
</dbReference>
<name>A0AAW6U9T8_9MOLU</name>
<comment type="caution">
    <text evidence="3">The sequence shown here is derived from an EMBL/GenBank/DDBJ whole genome shotgun (WGS) entry which is preliminary data.</text>
</comment>
<evidence type="ECO:0000313" key="3">
    <source>
        <dbReference type="EMBL" id="MDI6453192.1"/>
    </source>
</evidence>
<keyword evidence="4" id="KW-1185">Reference proteome</keyword>
<organism evidence="3 4">
    <name type="scientific">Peloplasma aerotolerans</name>
    <dbReference type="NCBI Taxonomy" id="3044389"/>
    <lineage>
        <taxon>Bacteria</taxon>
        <taxon>Bacillati</taxon>
        <taxon>Mycoplasmatota</taxon>
        <taxon>Mollicutes</taxon>
        <taxon>Acholeplasmatales</taxon>
        <taxon>Acholeplasmataceae</taxon>
        <taxon>Peloplasma</taxon>
    </lineage>
</organism>
<dbReference type="AlphaFoldDB" id="A0AAW6U9T8"/>
<feature type="domain" description="Transposase IS801/IS1294" evidence="1">
    <location>
        <begin position="170"/>
        <end position="363"/>
    </location>
</feature>
<protein>
    <submittedName>
        <fullName evidence="3">Transposase</fullName>
    </submittedName>
</protein>
<proteinExistence type="predicted"/>
<gene>
    <name evidence="3" type="ORF">QJ521_06430</name>
</gene>
<evidence type="ECO:0000259" key="2">
    <source>
        <dbReference type="Pfam" id="PF14319"/>
    </source>
</evidence>
<dbReference type="Pfam" id="PF04986">
    <property type="entry name" value="Y2_Tnp"/>
    <property type="match status" value="1"/>
</dbReference>
<dbReference type="InterPro" id="IPR026889">
    <property type="entry name" value="Zn_Tnp"/>
</dbReference>
<reference evidence="3" key="1">
    <citation type="submission" date="2023-05" db="EMBL/GenBank/DDBJ databases">
        <title>Mariniplasma microaerophilum sp. nov., a novel anaerobic mollicute isolated from terrestrial mud volcano, Taman Peninsula, Russia.</title>
        <authorList>
            <person name="Khomyakova M.A."/>
            <person name="Merkel A.Y."/>
            <person name="Slobodkin A.I."/>
        </authorList>
    </citation>
    <scope>NUCLEOTIDE SEQUENCE</scope>
    <source>
        <strain evidence="3">M4Ah</strain>
    </source>
</reference>
<evidence type="ECO:0000313" key="4">
    <source>
        <dbReference type="Proteomes" id="UP001431532"/>
    </source>
</evidence>
<evidence type="ECO:0000259" key="1">
    <source>
        <dbReference type="Pfam" id="PF04986"/>
    </source>
</evidence>
<dbReference type="Pfam" id="PF14319">
    <property type="entry name" value="Zn_Tnp_IS91"/>
    <property type="match status" value="1"/>
</dbReference>
<dbReference type="EMBL" id="JASCXW010000020">
    <property type="protein sequence ID" value="MDI6453192.1"/>
    <property type="molecule type" value="Genomic_DNA"/>
</dbReference>
<dbReference type="RefSeq" id="WP_282839622.1">
    <property type="nucleotide sequence ID" value="NZ_JASCXW010000020.1"/>
</dbReference>
<dbReference type="InterPro" id="IPR007069">
    <property type="entry name" value="Transposase_32"/>
</dbReference>
<dbReference type="GO" id="GO:0003677">
    <property type="term" value="F:DNA binding"/>
    <property type="evidence" value="ECO:0007669"/>
    <property type="project" value="InterPro"/>
</dbReference>
<dbReference type="GO" id="GO:0004803">
    <property type="term" value="F:transposase activity"/>
    <property type="evidence" value="ECO:0007669"/>
    <property type="project" value="InterPro"/>
</dbReference>
<sequence>MAIAAMQGKDVHENELNKLSNLKANRETKLTIQSIFQTYWPLFKPLFIERLRPAIISNVEKMIDCKNLAKGHLFFECPSCDQYYLQGLSCHSRFCVSCNQRYREKRTLAVQSKLLDVPHRHFVFSIARELRDYFRIYRGLFDVLFSSVNEALQALVFSSKIAVKDDRRLGLIAFLHTFGRDLKFNPHIHVLVAERTLDIHQKMRKFSYFHFEKLRLHFQLALLRNISNYLKVNAPKDVYHHFNRLRTFLIAKYKKGFYAHGPQLKDYGILNSAKKVSDYITRYASRPAISEERIVSLDPSNHHITWFYDPHEDDHKSKDDTTYLGRQTITEHVFRFIAKLIIHIHDRNFHTIRYFGFYANKSSKSKSSFKKLLSSAHIKLKRSRLNWLFMLKSIYKYHPILCSCGHTMRLNLDFSYFRDPGG</sequence>
<dbReference type="PANTHER" id="PTHR37023">
    <property type="entry name" value="TRANSPOSASE"/>
    <property type="match status" value="1"/>
</dbReference>
<feature type="domain" description="Transposase zinc-binding" evidence="2">
    <location>
        <begin position="35"/>
        <end position="126"/>
    </location>
</feature>